<accession>A0A9X4FER8</accession>
<keyword evidence="1" id="KW-0472">Membrane</keyword>
<reference evidence="2" key="1">
    <citation type="submission" date="2022-02" db="EMBL/GenBank/DDBJ databases">
        <title>Emergence and expansion in Europe of a Vibrio aestuarianus clonal complex pathogenic for oysters.</title>
        <authorList>
            <person name="Mesnil A."/>
            <person name="Travers M.-A."/>
        </authorList>
    </citation>
    <scope>NUCLEOTIDE SEQUENCE</scope>
    <source>
        <strain evidence="2">151-ITT-15-cp-1</strain>
    </source>
</reference>
<evidence type="ECO:0000256" key="1">
    <source>
        <dbReference type="SAM" id="Phobius"/>
    </source>
</evidence>
<keyword evidence="1" id="KW-0812">Transmembrane</keyword>
<dbReference type="AlphaFoldDB" id="A0A9X4FER8"/>
<protein>
    <submittedName>
        <fullName evidence="2">Uncharacterized protein</fullName>
    </submittedName>
</protein>
<keyword evidence="1" id="KW-1133">Transmembrane helix</keyword>
<dbReference type="EMBL" id="JAKNAP010000023">
    <property type="protein sequence ID" value="MDE1357345.1"/>
    <property type="molecule type" value="Genomic_DNA"/>
</dbReference>
<dbReference type="RefSeq" id="WP_274674000.1">
    <property type="nucleotide sequence ID" value="NZ_JAKNAP010000023.1"/>
</dbReference>
<comment type="caution">
    <text evidence="2">The sequence shown here is derived from an EMBL/GenBank/DDBJ whole genome shotgun (WGS) entry which is preliminary data.</text>
</comment>
<sequence length="113" mass="13146">MIEFIKSFIAWYALIWALPGTIVGVVLALGSEERIAWLDKQLSKDAEKLHENYQCMTSYNIFSRYIDYCITYPAIHHRSHDMPRIIGIFMWVNTIGIWSWIIGFISAAVSKFL</sequence>
<organism evidence="2 3">
    <name type="scientific">Vibrio aestuarianus</name>
    <dbReference type="NCBI Taxonomy" id="28171"/>
    <lineage>
        <taxon>Bacteria</taxon>
        <taxon>Pseudomonadati</taxon>
        <taxon>Pseudomonadota</taxon>
        <taxon>Gammaproteobacteria</taxon>
        <taxon>Vibrionales</taxon>
        <taxon>Vibrionaceae</taxon>
        <taxon>Vibrio</taxon>
    </lineage>
</organism>
<feature type="transmembrane region" description="Helical" evidence="1">
    <location>
        <begin position="9"/>
        <end position="30"/>
    </location>
</feature>
<feature type="transmembrane region" description="Helical" evidence="1">
    <location>
        <begin position="88"/>
        <end position="109"/>
    </location>
</feature>
<proteinExistence type="predicted"/>
<dbReference type="Proteomes" id="UP001140973">
    <property type="component" value="Unassembled WGS sequence"/>
</dbReference>
<gene>
    <name evidence="2" type="ORF">L9W73_08525</name>
</gene>
<name>A0A9X4FER8_9VIBR</name>
<evidence type="ECO:0000313" key="2">
    <source>
        <dbReference type="EMBL" id="MDE1357345.1"/>
    </source>
</evidence>
<evidence type="ECO:0000313" key="3">
    <source>
        <dbReference type="Proteomes" id="UP001140973"/>
    </source>
</evidence>